<gene>
    <name evidence="2" type="ORF">Q5741_01970</name>
</gene>
<evidence type="ECO:0000313" key="3">
    <source>
        <dbReference type="Proteomes" id="UP001240171"/>
    </source>
</evidence>
<proteinExistence type="predicted"/>
<keyword evidence="1" id="KW-0812">Transmembrane</keyword>
<feature type="transmembrane region" description="Helical" evidence="1">
    <location>
        <begin position="95"/>
        <end position="115"/>
    </location>
</feature>
<evidence type="ECO:0000313" key="2">
    <source>
        <dbReference type="EMBL" id="MDO7905180.1"/>
    </source>
</evidence>
<name>A0ABT9C7D2_9BACL</name>
<reference evidence="2 3" key="1">
    <citation type="submission" date="2023-07" db="EMBL/GenBank/DDBJ databases">
        <title>Paenibacillus sp. JX-17 nov. isolated from soil.</title>
        <authorList>
            <person name="Wan Y."/>
            <person name="Liu B."/>
        </authorList>
    </citation>
    <scope>NUCLEOTIDE SEQUENCE [LARGE SCALE GENOMIC DNA]</scope>
    <source>
        <strain evidence="2 3">JX-17</strain>
    </source>
</reference>
<keyword evidence="3" id="KW-1185">Reference proteome</keyword>
<accession>A0ABT9C7D2</accession>
<comment type="caution">
    <text evidence="2">The sequence shown here is derived from an EMBL/GenBank/DDBJ whole genome shotgun (WGS) entry which is preliminary data.</text>
</comment>
<sequence length="164" mass="18569">MSQINQSARTNPVAFALELGFFAGLIWGTIRWFFYVLHFTVVEPGFLAEPFFKHQFIKSGAGHLLGLLFFIAFSVIASLLYTALFRKFKGPAGGFVYGIFWWVILFVLLGAKGGMMRPLNRLTWDTITSEFCVFLLWGLFIGYTVATEFTDERVREPEKAGSLS</sequence>
<organism evidence="2 3">
    <name type="scientific">Paenibacillus lacisoli</name>
    <dbReference type="NCBI Taxonomy" id="3064525"/>
    <lineage>
        <taxon>Bacteria</taxon>
        <taxon>Bacillati</taxon>
        <taxon>Bacillota</taxon>
        <taxon>Bacilli</taxon>
        <taxon>Bacillales</taxon>
        <taxon>Paenibacillaceae</taxon>
        <taxon>Paenibacillus</taxon>
    </lineage>
</organism>
<dbReference type="RefSeq" id="WP_305022359.1">
    <property type="nucleotide sequence ID" value="NZ_JAUQTB010000001.1"/>
</dbReference>
<feature type="transmembrane region" description="Helical" evidence="1">
    <location>
        <begin position="12"/>
        <end position="34"/>
    </location>
</feature>
<keyword evidence="1" id="KW-1133">Transmembrane helix</keyword>
<evidence type="ECO:0000256" key="1">
    <source>
        <dbReference type="SAM" id="Phobius"/>
    </source>
</evidence>
<dbReference type="EMBL" id="JAUQTB010000001">
    <property type="protein sequence ID" value="MDO7905180.1"/>
    <property type="molecule type" value="Genomic_DNA"/>
</dbReference>
<dbReference type="Pfam" id="PF11085">
    <property type="entry name" value="YqhR"/>
    <property type="match status" value="1"/>
</dbReference>
<dbReference type="InterPro" id="IPR024563">
    <property type="entry name" value="YqhR"/>
</dbReference>
<feature type="transmembrane region" description="Helical" evidence="1">
    <location>
        <begin position="127"/>
        <end position="146"/>
    </location>
</feature>
<protein>
    <submittedName>
        <fullName evidence="2">YqhR family membrane protein</fullName>
    </submittedName>
</protein>
<feature type="transmembrane region" description="Helical" evidence="1">
    <location>
        <begin position="61"/>
        <end position="83"/>
    </location>
</feature>
<keyword evidence="1" id="KW-0472">Membrane</keyword>
<dbReference type="Proteomes" id="UP001240171">
    <property type="component" value="Unassembled WGS sequence"/>
</dbReference>